<dbReference type="InterPro" id="IPR008936">
    <property type="entry name" value="Rho_GTPase_activation_prot"/>
</dbReference>
<dbReference type="SMART" id="SM00324">
    <property type="entry name" value="RhoGAP"/>
    <property type="match status" value="1"/>
</dbReference>
<dbReference type="RefSeq" id="XP_022249655.1">
    <property type="nucleotide sequence ID" value="XM_022393947.1"/>
</dbReference>
<evidence type="ECO:0000313" key="8">
    <source>
        <dbReference type="RefSeq" id="XP_022249655.1"/>
    </source>
</evidence>
<dbReference type="Gene3D" id="2.30.30.40">
    <property type="entry name" value="SH3 Domains"/>
    <property type="match status" value="1"/>
</dbReference>
<dbReference type="Pfam" id="PF00620">
    <property type="entry name" value="RhoGAP"/>
    <property type="match status" value="1"/>
</dbReference>
<feature type="domain" description="SH3" evidence="5">
    <location>
        <begin position="2"/>
        <end position="75"/>
    </location>
</feature>
<proteinExistence type="predicted"/>
<dbReference type="InterPro" id="IPR000198">
    <property type="entry name" value="RhoGAP_dom"/>
</dbReference>
<evidence type="ECO:0000256" key="4">
    <source>
        <dbReference type="SAM" id="MobiDB-lite"/>
    </source>
</evidence>
<dbReference type="InterPro" id="IPR001452">
    <property type="entry name" value="SH3_domain"/>
</dbReference>
<name>A0ABM1T199_LIMPO</name>
<protein>
    <submittedName>
        <fullName evidence="8">Uncharacterized protein LOC106465982 isoform X1</fullName>
    </submittedName>
</protein>
<evidence type="ECO:0000256" key="2">
    <source>
        <dbReference type="ARBA" id="ARBA00022468"/>
    </source>
</evidence>
<dbReference type="InterPro" id="IPR051576">
    <property type="entry name" value="PX-Rho_GAP"/>
</dbReference>
<feature type="compositionally biased region" description="Basic and acidic residues" evidence="4">
    <location>
        <begin position="1314"/>
        <end position="1327"/>
    </location>
</feature>
<dbReference type="GeneID" id="106465982"/>
<keyword evidence="2" id="KW-0343">GTPase activation</keyword>
<accession>A0ABM1T199</accession>
<feature type="region of interest" description="Disordered" evidence="4">
    <location>
        <begin position="623"/>
        <end position="654"/>
    </location>
</feature>
<keyword evidence="7" id="KW-1185">Reference proteome</keyword>
<dbReference type="InterPro" id="IPR036028">
    <property type="entry name" value="SH3-like_dom_sf"/>
</dbReference>
<feature type="region of interest" description="Disordered" evidence="4">
    <location>
        <begin position="1314"/>
        <end position="1336"/>
    </location>
</feature>
<evidence type="ECO:0000259" key="5">
    <source>
        <dbReference type="PROSITE" id="PS50002"/>
    </source>
</evidence>
<evidence type="ECO:0000256" key="3">
    <source>
        <dbReference type="PROSITE-ProRule" id="PRU00192"/>
    </source>
</evidence>
<evidence type="ECO:0000256" key="1">
    <source>
        <dbReference type="ARBA" id="ARBA00022443"/>
    </source>
</evidence>
<dbReference type="PROSITE" id="PS50002">
    <property type="entry name" value="SH3"/>
    <property type="match status" value="1"/>
</dbReference>
<feature type="domain" description="Rho-GAP" evidence="6">
    <location>
        <begin position="128"/>
        <end position="320"/>
    </location>
</feature>
<evidence type="ECO:0000313" key="7">
    <source>
        <dbReference type="Proteomes" id="UP000694941"/>
    </source>
</evidence>
<dbReference type="PANTHER" id="PTHR15729:SF10">
    <property type="entry name" value="GTPASE-ACTIVATING PROTEIN CDGAPR"/>
    <property type="match status" value="1"/>
</dbReference>
<dbReference type="Proteomes" id="UP000694941">
    <property type="component" value="Unplaced"/>
</dbReference>
<dbReference type="Gene3D" id="1.10.555.10">
    <property type="entry name" value="Rho GTPase activation protein"/>
    <property type="match status" value="1"/>
</dbReference>
<dbReference type="PANTHER" id="PTHR15729">
    <property type="entry name" value="CDC42 GTPASE-ACTIVATING PROTEIN"/>
    <property type="match status" value="1"/>
</dbReference>
<organism evidence="7 8">
    <name type="scientific">Limulus polyphemus</name>
    <name type="common">Atlantic horseshoe crab</name>
    <dbReference type="NCBI Taxonomy" id="6850"/>
    <lineage>
        <taxon>Eukaryota</taxon>
        <taxon>Metazoa</taxon>
        <taxon>Ecdysozoa</taxon>
        <taxon>Arthropoda</taxon>
        <taxon>Chelicerata</taxon>
        <taxon>Merostomata</taxon>
        <taxon>Xiphosura</taxon>
        <taxon>Limulidae</taxon>
        <taxon>Limulus</taxon>
    </lineage>
</organism>
<gene>
    <name evidence="8" type="primary">LOC106465982</name>
</gene>
<evidence type="ECO:0000259" key="6">
    <source>
        <dbReference type="PROSITE" id="PS50238"/>
    </source>
</evidence>
<dbReference type="SUPFAM" id="SSF50044">
    <property type="entry name" value="SH3-domain"/>
    <property type="match status" value="1"/>
</dbReference>
<keyword evidence="1 3" id="KW-0728">SH3 domain</keyword>
<reference evidence="8" key="1">
    <citation type="submission" date="2025-08" db="UniProtKB">
        <authorList>
            <consortium name="RefSeq"/>
        </authorList>
    </citation>
    <scope>IDENTIFICATION</scope>
    <source>
        <tissue evidence="8">Muscle</tissue>
    </source>
</reference>
<dbReference type="SUPFAM" id="SSF48350">
    <property type="entry name" value="GTPase activation domain, GAP"/>
    <property type="match status" value="1"/>
</dbReference>
<dbReference type="PROSITE" id="PS50238">
    <property type="entry name" value="RHOGAP"/>
    <property type="match status" value="1"/>
</dbReference>
<sequence>MLDKQLHRCVYDRKFSLLTELPAVEELPNDEEKRQVGDMVSVIDMPPPEESTWWRGKRGYEVGFFPSECVEVIGEKVPQTLKIPGASTKPVLRKHGKLIAFFRSFLLSRPSRGKLKQSGILKERVFGCDLGEHLLNTSREIPLVLKCCTEFIEAHGIVDGIYRLSGVTSNIQKLRLGFDEDRAPDLSDEAILQDVHCVASLLKMYFRELPNPLLTYQLYDKFVGAVQSEEGLRLLKLRDIVQQLPPPHYRTLEFLMQHLAKVASYGSHTSMTPKNLAIVWAPNLLRSKDVESGGGVGALHVVGVQAVLTEYLIRYVDLIFNDKLPILQSPSSEQDTSKKLRPKSVAISTPTKLLSLEEARSRVLSSNLAVSQQKYIDVGGGPESLPDKYHTVIELSSSSKRSSGKLKKSPSGWKSFFSRGWNSGSTREKDRGYHDLILSPRKISTCSLQYASTNIPLKEKAVTEMELSHVHSKLLSEKRAESIISSLDRGDKCYRTSEILRSLSPTEGLKIMWSNEGFMKEENSSCKSSNAHKHIRSVSHDSYFENTVDIPAEDNVEEDDGSVFLQMDNKLNFTLGDSGTLKESRSEEQSFAIKSELDHMRDTEIASLQKISLSDNGKCEEEVKNLPKESYSESSKSSRKQRLRSSDSDVSSPKMQKLNFKHFRQAFSSPSFGKKLDFSFIFTEEDSLSNIGQEKEKDFLRGSIRKTKEWFVQALSPDTGNKKILPFPTEQEFRNSINIPQANNSIEVISKTYDKDLVNNNSVSICAAAENTFIKQSSNLTTYDGRAQLSFISDLGDDKEITGKTVIERYGNEETVIVEVHATQESSSDEDEKLEESYRVVDEMLQAASKKIEQEHLQEDNTKQYPDHTSSLIQSSSIETYLPDSACMPKVEPSEKVDENQVSRKFHYDTVGHVNTCRSISLHSSLSSKEGNLGNDDTTYLTAASAKHLELALTNDTEKYLSDTMKTDCIIPDSSSDILLLGVAVSEQNSSSLPLGYSKDVSEKNKKKTEEIWFSSSSITPENEDQHVSDLDELFSYKLLDEYDTAMTPVNGKSTTKTLPNRADLYELQENERTENICEPLQFLPSSSIPKMIKQEDLKTKHVEEVRNTYTVSRTCRATDEYANLNILPEMIENSNLQKTGRLSCEGICNRNIEAIQHKMEEEELKASKQKNSMMMEQQLGNHQDVQNSSTVSSQKSEISLFQDKSSSDLTFRKRISYERPSPVEECKRKFESEIGRTIVRDRKMKLEMEQIKAEMQEKFQHKQEKSSYNFNKDSQLLTQTQKLDLSWDITKEHAKKTSDVVELRRSPGRQFEKTFEEKENERKRMSEPSGTSLRLTPNLLVGESKRVSEPTMTQVYLQLPHENKKASLKQLVSKFESPLLKEEHFSSEKKPYKTDLLDDCNFIKYNSPMTNIFTQIKNLTLQSEQPTHTVSAKCDHWSDSIQKHPASHDFTQNQIFSSKTEAQKAYSWGPETTLSKEIKEVRLSNIIKPRTLDLKKTSTCNSQKEGVQKREDILRNCNSMSIQNKNKTQCVQTQEISLSENKDVLGNPVDLPSTKREDVFGPIRWHSLSPLNSPTRELESHGRFRSESSPVDSKIINRRERINRLKEERRNQLREKWRSASFSKDSNNKACWRRNPFSSQSESETCSRIFNSLSSPVKEQECHTIATCPAVYAKDTGPKPVMKNKVGDEEGEIWVRERAQKWQKQFLEKATNASLSYDVSHYGPKHFTEDMPSTCKGKFSGPVLSHGVRPPIPEKQAARLTVKKAHIEGLTLKIKSIPATQTNQTECDEESKIVPKIFLSEETASAKTSSDNSRESKSLQHVPSPQKHIRDRVAVFEATS</sequence>
<feature type="region of interest" description="Disordered" evidence="4">
    <location>
        <begin position="1804"/>
        <end position="1832"/>
    </location>
</feature>